<evidence type="ECO:0000313" key="2">
    <source>
        <dbReference type="EMBL" id="KAK5780419.1"/>
    </source>
</evidence>
<accession>A0AAN7ZSN4</accession>
<evidence type="ECO:0000256" key="1">
    <source>
        <dbReference type="SAM" id="Phobius"/>
    </source>
</evidence>
<feature type="transmembrane region" description="Helical" evidence="1">
    <location>
        <begin position="271"/>
        <end position="296"/>
    </location>
</feature>
<dbReference type="AlphaFoldDB" id="A0AAN7ZSN4"/>
<dbReference type="EMBL" id="JAWIZZ010000041">
    <property type="protein sequence ID" value="KAK5780419.1"/>
    <property type="molecule type" value="Genomic_DNA"/>
</dbReference>
<keyword evidence="1" id="KW-1133">Transmembrane helix</keyword>
<organism evidence="2 3">
    <name type="scientific">Arxiozyma heterogenica</name>
    <dbReference type="NCBI Taxonomy" id="278026"/>
    <lineage>
        <taxon>Eukaryota</taxon>
        <taxon>Fungi</taxon>
        <taxon>Dikarya</taxon>
        <taxon>Ascomycota</taxon>
        <taxon>Saccharomycotina</taxon>
        <taxon>Saccharomycetes</taxon>
        <taxon>Saccharomycetales</taxon>
        <taxon>Saccharomycetaceae</taxon>
        <taxon>Arxiozyma</taxon>
    </lineage>
</organism>
<keyword evidence="1" id="KW-0472">Membrane</keyword>
<proteinExistence type="predicted"/>
<protein>
    <submittedName>
        <fullName evidence="2">Uncharacterized protein</fullName>
    </submittedName>
</protein>
<reference evidence="3" key="1">
    <citation type="submission" date="2023-07" db="EMBL/GenBank/DDBJ databases">
        <title>A draft genome of Kazachstania heterogenica Y-27499.</title>
        <authorList>
            <person name="Donic C."/>
            <person name="Kralova J.S."/>
            <person name="Fidel L."/>
            <person name="Ben-Dor S."/>
            <person name="Jung S."/>
        </authorList>
    </citation>
    <scope>NUCLEOTIDE SEQUENCE [LARGE SCALE GENOMIC DNA]</scope>
    <source>
        <strain evidence="3">Y27499</strain>
    </source>
</reference>
<evidence type="ECO:0000313" key="3">
    <source>
        <dbReference type="Proteomes" id="UP001306508"/>
    </source>
</evidence>
<dbReference type="Proteomes" id="UP001306508">
    <property type="component" value="Unassembled WGS sequence"/>
</dbReference>
<comment type="caution">
    <text evidence="2">The sequence shown here is derived from an EMBL/GenBank/DDBJ whole genome shotgun (WGS) entry which is preliminary data.</text>
</comment>
<gene>
    <name evidence="2" type="ORF">RI543_002176</name>
</gene>
<name>A0AAN7ZSN4_9SACH</name>
<keyword evidence="3" id="KW-1185">Reference proteome</keyword>
<sequence>MIDPFNVNLSTKSTNDKIANNDADTLPTKSLLKEKISNLVTIKEDTIHNGTNDLLLEVDDSKDRFNTELMKLYKIITNTKKILSDKKEKNQKETIKTVLNNIIIETKYLLSKILKTNSFQKDTKHDIDTNSLKHLSKLLYDLEILDTYYENDMIYEKKYWYLQFLGVSLDNSVLAYIKYKYWYIDHYKTTFTKCGEVPKLKNLARTVREIRYALDSKFAALELIGRKDMTELVSIVTTTVKNSPTLENDIKYLQDGSINILKGLAFTTMCFVANLTFCTITLGGLLSVEILIWLAILSRTITVEWS</sequence>
<keyword evidence="1" id="KW-0812">Transmembrane</keyword>